<protein>
    <recommendedName>
        <fullName evidence="2">COP9 signalosome complex subunit 6</fullName>
    </recommendedName>
</protein>
<keyword evidence="2" id="KW-0539">Nucleus</keyword>
<dbReference type="CDD" id="cd08063">
    <property type="entry name" value="MPN_CSN6"/>
    <property type="match status" value="1"/>
</dbReference>
<dbReference type="AlphaFoldDB" id="A0A485KJT8"/>
<sequence>MSGAISTDDVSVKVATGDEQGRYNDAASEGRVDVGIHPLVLMNLCDHWTRAQTSQPSSAAAGPKQVMGALFGIQKGRDIEVIDSFELPTASELSLADSNVSLKTFLTQRTEQFATVFPGFEFLGWYAVQEKIQASDLATHRMLMEFNESPLFLVLDPTPPPVHKDNAKVKLPIVLYESELHVLNNSPTMLFVKIPFKVHTTESEGIALDHISKVAPTNTTTQSSLHNSLGAMRDAIHMLDKQLGVLRRFLEATKNGAAFILRFVVAISRILSAGEIPVDHQLLRQVASACQQLPAMKSDLFDASFAREFNDTLLVTYLATITKGIACTNAVMDKFATSQERHHHHGRGGGPMI</sequence>
<dbReference type="GO" id="GO:0000338">
    <property type="term" value="P:protein deneddylation"/>
    <property type="evidence" value="ECO:0007669"/>
    <property type="project" value="InterPro"/>
</dbReference>
<accession>A0A485KJT8</accession>
<dbReference type="SMART" id="SM00232">
    <property type="entry name" value="JAB_MPN"/>
    <property type="match status" value="1"/>
</dbReference>
<comment type="subcellular location">
    <subcellularLocation>
        <location evidence="2">Cytoplasm</location>
    </subcellularLocation>
    <subcellularLocation>
        <location evidence="2">Nucleus</location>
    </subcellularLocation>
</comment>
<evidence type="ECO:0000313" key="5">
    <source>
        <dbReference type="EMBL" id="VFT85136.1"/>
    </source>
</evidence>
<dbReference type="OrthoDB" id="1378at2759"/>
<proteinExistence type="inferred from homology"/>
<organism evidence="5 6">
    <name type="scientific">Aphanomyces stellatus</name>
    <dbReference type="NCBI Taxonomy" id="120398"/>
    <lineage>
        <taxon>Eukaryota</taxon>
        <taxon>Sar</taxon>
        <taxon>Stramenopiles</taxon>
        <taxon>Oomycota</taxon>
        <taxon>Saprolegniomycetes</taxon>
        <taxon>Saprolegniales</taxon>
        <taxon>Verrucalvaceae</taxon>
        <taxon>Aphanomyces</taxon>
    </lineage>
</organism>
<feature type="domain" description="MPN" evidence="3">
    <location>
        <begin position="34"/>
        <end position="182"/>
    </location>
</feature>
<dbReference type="GO" id="GO:0008180">
    <property type="term" value="C:COP9 signalosome"/>
    <property type="evidence" value="ECO:0007669"/>
    <property type="project" value="UniProtKB-UniRule"/>
</dbReference>
<comment type="function">
    <text evidence="2">Component of the COP9 signalosome complex (CSN), a complex involved in various cellular and developmental processes.</text>
</comment>
<dbReference type="EMBL" id="VJMH01005095">
    <property type="protein sequence ID" value="KAF0701255.1"/>
    <property type="molecule type" value="Genomic_DNA"/>
</dbReference>
<dbReference type="InterPro" id="IPR033859">
    <property type="entry name" value="MPN_CSN6"/>
</dbReference>
<dbReference type="PROSITE" id="PS50249">
    <property type="entry name" value="MPN"/>
    <property type="match status" value="1"/>
</dbReference>
<comment type="similarity">
    <text evidence="1 2">Belongs to the peptidase M67A family. CSN6 subfamily.</text>
</comment>
<keyword evidence="2" id="KW-0963">Cytoplasm</keyword>
<evidence type="ECO:0000256" key="1">
    <source>
        <dbReference type="ARBA" id="ARBA00010893"/>
    </source>
</evidence>
<keyword evidence="6" id="KW-1185">Reference proteome</keyword>
<reference evidence="4" key="2">
    <citation type="submission" date="2019-06" db="EMBL/GenBank/DDBJ databases">
        <title>Genomics analysis of Aphanomyces spp. identifies a new class of oomycete effector associated with host adaptation.</title>
        <authorList>
            <person name="Gaulin E."/>
        </authorList>
    </citation>
    <scope>NUCLEOTIDE SEQUENCE</scope>
    <source>
        <strain evidence="4">CBS 578.67</strain>
    </source>
</reference>
<dbReference type="InterPro" id="IPR037518">
    <property type="entry name" value="MPN"/>
</dbReference>
<evidence type="ECO:0000259" key="3">
    <source>
        <dbReference type="PROSITE" id="PS50249"/>
    </source>
</evidence>
<reference evidence="5 6" key="1">
    <citation type="submission" date="2019-03" db="EMBL/GenBank/DDBJ databases">
        <authorList>
            <person name="Gaulin E."/>
            <person name="Dumas B."/>
        </authorList>
    </citation>
    <scope>NUCLEOTIDE SEQUENCE [LARGE SCALE GENOMIC DNA]</scope>
    <source>
        <strain evidence="5">CBS 568.67</strain>
    </source>
</reference>
<dbReference type="Pfam" id="PF13012">
    <property type="entry name" value="MitMem_reg"/>
    <property type="match status" value="1"/>
</dbReference>
<dbReference type="Gene3D" id="3.40.140.10">
    <property type="entry name" value="Cytidine Deaminase, domain 2"/>
    <property type="match status" value="1"/>
</dbReference>
<dbReference type="Pfam" id="PF01398">
    <property type="entry name" value="JAB"/>
    <property type="match status" value="1"/>
</dbReference>
<dbReference type="GO" id="GO:0005737">
    <property type="term" value="C:cytoplasm"/>
    <property type="evidence" value="ECO:0007669"/>
    <property type="project" value="UniProtKB-SubCell"/>
</dbReference>
<dbReference type="PANTHER" id="PTHR10540:SF8">
    <property type="entry name" value="COP9 SIGNALOSOME COMPLEX SUBUNIT 6"/>
    <property type="match status" value="1"/>
</dbReference>
<dbReference type="InterPro" id="IPR024969">
    <property type="entry name" value="EIF3F/CSN6-like_C"/>
</dbReference>
<dbReference type="InterPro" id="IPR000555">
    <property type="entry name" value="JAMM/MPN+_dom"/>
</dbReference>
<dbReference type="GO" id="GO:0008237">
    <property type="term" value="F:metallopeptidase activity"/>
    <property type="evidence" value="ECO:0007669"/>
    <property type="project" value="InterPro"/>
</dbReference>
<evidence type="ECO:0000313" key="4">
    <source>
        <dbReference type="EMBL" id="KAF0701255.1"/>
    </source>
</evidence>
<evidence type="ECO:0000256" key="2">
    <source>
        <dbReference type="RuleBase" id="RU367006"/>
    </source>
</evidence>
<dbReference type="Proteomes" id="UP000332933">
    <property type="component" value="Unassembled WGS sequence"/>
</dbReference>
<dbReference type="PANTHER" id="PTHR10540">
    <property type="entry name" value="EUKARYOTIC TRANSLATION INITIATION FACTOR 3 SUBUNIT F-RELATED"/>
    <property type="match status" value="1"/>
</dbReference>
<gene>
    <name evidence="5" type="primary">Aste57867_8249</name>
    <name evidence="4" type="ORF">As57867_008218</name>
    <name evidence="5" type="ORF">ASTE57867_8249</name>
</gene>
<name>A0A485KJT8_9STRA</name>
<dbReference type="EMBL" id="CAADRA010005116">
    <property type="protein sequence ID" value="VFT85136.1"/>
    <property type="molecule type" value="Genomic_DNA"/>
</dbReference>
<evidence type="ECO:0000313" key="6">
    <source>
        <dbReference type="Proteomes" id="UP000332933"/>
    </source>
</evidence>
<keyword evidence="2" id="KW-0736">Signalosome</keyword>